<dbReference type="Gene3D" id="3.90.850.10">
    <property type="entry name" value="Fumarylacetoacetase-like, C-terminal domain"/>
    <property type="match status" value="1"/>
</dbReference>
<feature type="domain" description="Fumarylacetoacetase-like C-terminal" evidence="8">
    <location>
        <begin position="79"/>
        <end position="290"/>
    </location>
</feature>
<dbReference type="OrthoDB" id="9805307at2"/>
<comment type="catalytic activity">
    <reaction evidence="3">
        <text>(3E,5R)-5-carboxy-2-oxohept-3-enedioate + H(+) = (4Z)-2-oxohept-4-enedioate + CO2</text>
        <dbReference type="Rhea" id="RHEA:14397"/>
        <dbReference type="ChEBI" id="CHEBI:15378"/>
        <dbReference type="ChEBI" id="CHEBI:16526"/>
        <dbReference type="ChEBI" id="CHEBI:87491"/>
        <dbReference type="ChEBI" id="CHEBI:87507"/>
        <dbReference type="EC" id="4.1.1.68"/>
    </reaction>
</comment>
<comment type="similarity">
    <text evidence="1">Belongs to the FAH family.</text>
</comment>
<comment type="pathway">
    <text evidence="6">Aromatic compound metabolism; 4-hydroxyphenylacetate degradation; pyruvate and succinate semialdehyde from 4-hydroxyphenylacetate: step 4/7.</text>
</comment>
<dbReference type="InterPro" id="IPR011234">
    <property type="entry name" value="Fumarylacetoacetase-like_C"/>
</dbReference>
<accession>A0A1H8QH79</accession>
<comment type="function">
    <text evidence="5">Decarboxylates OPET (5-oxo-pent-3-ene-1,2,5-tricarboxylic acid) into HHDD (2-hydroxy-hept-2,4-diene-1,7-dioate) and isomerizes it to OHED (2-oxo-hept-3-ene-1,7-dioate).</text>
</comment>
<sequence>MHYVSVHDGISERWGIFSGDSALLAPRSRGWSATLLDFIRADTETRQWQTEQLQAGHGEDWRKEDIQLVAPLPRPPRNVMCLGLNYADHAAESQRAKGQELQRPDHPVVFTKATSSVTGPYTDIPLDTTLTTQLDWEVELGVVIGRGGRNIPEEQALEHVFGYTVVNDLSARDLQFRHKQFFLGKSLDGSCPMGPVIADRHAIADPHDLTLWCDVNGERQQSGTTADQLFRIPEAIAILSRVMTLEPGDIIATGTPSGVGFAQEPPRFLQPGDTVECGIQGIGVIRNRIVPATAPAA</sequence>
<protein>
    <submittedName>
        <fullName evidence="9">2-keto-4-pentenoate hydratase/2-oxohepta-3-ene-1,7-dioic acid hydratase (Catechol pathway)</fullName>
    </submittedName>
</protein>
<proteinExistence type="inferred from homology"/>
<dbReference type="SUPFAM" id="SSF56529">
    <property type="entry name" value="FAH"/>
    <property type="match status" value="1"/>
</dbReference>
<dbReference type="PANTHER" id="PTHR11820">
    <property type="entry name" value="ACYLPYRUVASE"/>
    <property type="match status" value="1"/>
</dbReference>
<dbReference type="InterPro" id="IPR036663">
    <property type="entry name" value="Fumarylacetoacetase_C_sf"/>
</dbReference>
<dbReference type="GO" id="GO:0018773">
    <property type="term" value="F:acetylpyruvate hydrolase activity"/>
    <property type="evidence" value="ECO:0007669"/>
    <property type="project" value="TreeGrafter"/>
</dbReference>
<evidence type="ECO:0000259" key="8">
    <source>
        <dbReference type="Pfam" id="PF01557"/>
    </source>
</evidence>
<comment type="pathway">
    <text evidence="7">Aromatic compound metabolism; 4-hydroxyphenylacetate degradation; pyruvate and succinate semialdehyde from 4-hydroxyphenylacetate: step 5/7.</text>
</comment>
<evidence type="ECO:0000256" key="5">
    <source>
        <dbReference type="ARBA" id="ARBA00057150"/>
    </source>
</evidence>
<keyword evidence="10" id="KW-1185">Reference proteome</keyword>
<dbReference type="GO" id="GO:0019752">
    <property type="term" value="P:carboxylic acid metabolic process"/>
    <property type="evidence" value="ECO:0007669"/>
    <property type="project" value="UniProtKB-ARBA"/>
</dbReference>
<evidence type="ECO:0000256" key="4">
    <source>
        <dbReference type="ARBA" id="ARBA00052790"/>
    </source>
</evidence>
<dbReference type="GO" id="GO:0018800">
    <property type="term" value="F:5-oxopent-3-ene-1,2,5-tricarboxylate decarboxylase activity"/>
    <property type="evidence" value="ECO:0007669"/>
    <property type="project" value="UniProtKB-EC"/>
</dbReference>
<dbReference type="GO" id="GO:0046872">
    <property type="term" value="F:metal ion binding"/>
    <property type="evidence" value="ECO:0007669"/>
    <property type="project" value="UniProtKB-KW"/>
</dbReference>
<evidence type="ECO:0000256" key="2">
    <source>
        <dbReference type="ARBA" id="ARBA00022723"/>
    </source>
</evidence>
<evidence type="ECO:0000256" key="7">
    <source>
        <dbReference type="ARBA" id="ARBA00060680"/>
    </source>
</evidence>
<comment type="catalytic activity">
    <reaction evidence="4">
        <text>(2E,4Z)-5-hydroxypenta-2,4-diene-1,2,5-tricarboxylate = (3E,5R)-5-carboxy-2-oxohept-3-enedioate</text>
        <dbReference type="Rhea" id="RHEA:18813"/>
        <dbReference type="ChEBI" id="CHEBI:47961"/>
        <dbReference type="ChEBI" id="CHEBI:87491"/>
        <dbReference type="EC" id="5.3.3.10"/>
    </reaction>
</comment>
<name>A0A1H8QH79_9GAMM</name>
<evidence type="ECO:0000256" key="1">
    <source>
        <dbReference type="ARBA" id="ARBA00010211"/>
    </source>
</evidence>
<dbReference type="Proteomes" id="UP000199657">
    <property type="component" value="Unassembled WGS sequence"/>
</dbReference>
<gene>
    <name evidence="9" type="ORF">SAMN04488052_101570</name>
</gene>
<dbReference type="PANTHER" id="PTHR11820:SF7">
    <property type="entry name" value="ACYLPYRUVASE FAHD1, MITOCHONDRIAL"/>
    <property type="match status" value="1"/>
</dbReference>
<dbReference type="STRING" id="406100.SAMN04488052_101570"/>
<organism evidence="9 10">
    <name type="scientific">Aquisalimonas asiatica</name>
    <dbReference type="NCBI Taxonomy" id="406100"/>
    <lineage>
        <taxon>Bacteria</taxon>
        <taxon>Pseudomonadati</taxon>
        <taxon>Pseudomonadota</taxon>
        <taxon>Gammaproteobacteria</taxon>
        <taxon>Chromatiales</taxon>
        <taxon>Ectothiorhodospiraceae</taxon>
        <taxon>Aquisalimonas</taxon>
    </lineage>
</organism>
<dbReference type="Pfam" id="PF01557">
    <property type="entry name" value="FAA_hydrolase"/>
    <property type="match status" value="1"/>
</dbReference>
<dbReference type="AlphaFoldDB" id="A0A1H8QH79"/>
<keyword evidence="2" id="KW-0479">Metal-binding</keyword>
<dbReference type="RefSeq" id="WP_091639744.1">
    <property type="nucleotide sequence ID" value="NZ_FOEG01000001.1"/>
</dbReference>
<dbReference type="FunFam" id="3.90.850.10:FF:000002">
    <property type="entry name" value="2-hydroxyhepta-2,4-diene-1,7-dioate isomerase"/>
    <property type="match status" value="1"/>
</dbReference>
<evidence type="ECO:0000256" key="3">
    <source>
        <dbReference type="ARBA" id="ARBA00051258"/>
    </source>
</evidence>
<reference evidence="9 10" key="1">
    <citation type="submission" date="2016-10" db="EMBL/GenBank/DDBJ databases">
        <authorList>
            <person name="de Groot N.N."/>
        </authorList>
    </citation>
    <scope>NUCLEOTIDE SEQUENCE [LARGE SCALE GENOMIC DNA]</scope>
    <source>
        <strain evidence="9 10">CGMCC 1.6291</strain>
    </source>
</reference>
<dbReference type="GO" id="GO:0008704">
    <property type="term" value="F:5-carboxymethyl-2-hydroxymuconate delta-isomerase activity"/>
    <property type="evidence" value="ECO:0007669"/>
    <property type="project" value="UniProtKB-EC"/>
</dbReference>
<evidence type="ECO:0000313" key="10">
    <source>
        <dbReference type="Proteomes" id="UP000199657"/>
    </source>
</evidence>
<dbReference type="EMBL" id="FOEG01000001">
    <property type="protein sequence ID" value="SEO53267.1"/>
    <property type="molecule type" value="Genomic_DNA"/>
</dbReference>
<evidence type="ECO:0000313" key="9">
    <source>
        <dbReference type="EMBL" id="SEO53267.1"/>
    </source>
</evidence>
<evidence type="ECO:0000256" key="6">
    <source>
        <dbReference type="ARBA" id="ARBA00060569"/>
    </source>
</evidence>